<dbReference type="AlphaFoldDB" id="A0A540WYL4"/>
<dbReference type="Proteomes" id="UP000315369">
    <property type="component" value="Unassembled WGS sequence"/>
</dbReference>
<evidence type="ECO:0000313" key="1">
    <source>
        <dbReference type="EMBL" id="TQF14109.1"/>
    </source>
</evidence>
<dbReference type="EMBL" id="VIFM01000078">
    <property type="protein sequence ID" value="TQF14109.1"/>
    <property type="molecule type" value="Genomic_DNA"/>
</dbReference>
<organism evidence="1 2">
    <name type="scientific">Myxococcus llanfairpwllgwyngyllgogerychwyrndrobwllllantysiliogogogochensis</name>
    <dbReference type="NCBI Taxonomy" id="2590453"/>
    <lineage>
        <taxon>Bacteria</taxon>
        <taxon>Pseudomonadati</taxon>
        <taxon>Myxococcota</taxon>
        <taxon>Myxococcia</taxon>
        <taxon>Myxococcales</taxon>
        <taxon>Cystobacterineae</taxon>
        <taxon>Myxococcaceae</taxon>
        <taxon>Myxococcus</taxon>
    </lineage>
</organism>
<dbReference type="RefSeq" id="WP_141644198.1">
    <property type="nucleotide sequence ID" value="NZ_VIFM01000078.1"/>
</dbReference>
<protein>
    <submittedName>
        <fullName evidence="1">Uncharacterized protein</fullName>
    </submittedName>
</protein>
<gene>
    <name evidence="1" type="ORF">FJV41_20465</name>
</gene>
<keyword evidence="2" id="KW-1185">Reference proteome</keyword>
<comment type="caution">
    <text evidence="1">The sequence shown here is derived from an EMBL/GenBank/DDBJ whole genome shotgun (WGS) entry which is preliminary data.</text>
</comment>
<proteinExistence type="predicted"/>
<name>A0A540WYL4_9BACT</name>
<sequence>MSITHDTLVEYLRNQPGLEDAVKELDDVPMQVPAHWEWIGGIHDDGLGATTSVSYRAWTHFALGFYPYNGCDLYRDTRSSRVMLSYVELGGHGARRISYLVTKHSPFIHEPVAAHLQVPPELHDDLFAALRELGMSEQTLRAQAERYKNVSNILEPLPEDRLTGASIRGERGQTQLDLTLMGPRATLRALRQRFHRA</sequence>
<evidence type="ECO:0000313" key="2">
    <source>
        <dbReference type="Proteomes" id="UP000315369"/>
    </source>
</evidence>
<reference evidence="1 2" key="1">
    <citation type="submission" date="2019-06" db="EMBL/GenBank/DDBJ databases">
        <authorList>
            <person name="Livingstone P."/>
            <person name="Whitworth D."/>
        </authorList>
    </citation>
    <scope>NUCLEOTIDE SEQUENCE [LARGE SCALE GENOMIC DNA]</scope>
    <source>
        <strain evidence="1 2">AM401</strain>
    </source>
</reference>
<accession>A0A540WYL4</accession>